<dbReference type="InterPro" id="IPR021744">
    <property type="entry name" value="CbiG_N"/>
</dbReference>
<reference evidence="4 5" key="1">
    <citation type="submission" date="2018-06" db="EMBL/GenBank/DDBJ databases">
        <title>Genome sequencing of Oceanotoga sp. sy52.</title>
        <authorList>
            <person name="Mori K."/>
        </authorList>
    </citation>
    <scope>NUCLEOTIDE SEQUENCE [LARGE SCALE GENOMIC DNA]</scope>
    <source>
        <strain evidence="5">sy52</strain>
    </source>
</reference>
<dbReference type="InterPro" id="IPR036518">
    <property type="entry name" value="CobE/GbiG_C_sf"/>
</dbReference>
<dbReference type="GO" id="GO:0009236">
    <property type="term" value="P:cobalamin biosynthetic process"/>
    <property type="evidence" value="ECO:0007669"/>
    <property type="project" value="InterPro"/>
</dbReference>
<keyword evidence="1" id="KW-1133">Transmembrane helix</keyword>
<dbReference type="SUPFAM" id="SSF159672">
    <property type="entry name" value="CbiG N-terminal domain-like"/>
    <property type="match status" value="1"/>
</dbReference>
<evidence type="ECO:0000259" key="3">
    <source>
        <dbReference type="Pfam" id="PF11760"/>
    </source>
</evidence>
<dbReference type="AlphaFoldDB" id="A0A7G1G4Y9"/>
<keyword evidence="1" id="KW-0472">Membrane</keyword>
<keyword evidence="5" id="KW-1185">Reference proteome</keyword>
<organism evidence="4 5">
    <name type="scientific">Tepiditoga spiralis</name>
    <dbReference type="NCBI Taxonomy" id="2108365"/>
    <lineage>
        <taxon>Bacteria</taxon>
        <taxon>Thermotogati</taxon>
        <taxon>Thermotogota</taxon>
        <taxon>Thermotogae</taxon>
        <taxon>Petrotogales</taxon>
        <taxon>Petrotogaceae</taxon>
        <taxon>Tepiditoga</taxon>
    </lineage>
</organism>
<dbReference type="Gene3D" id="3.40.50.11220">
    <property type="match status" value="1"/>
</dbReference>
<evidence type="ECO:0000313" key="5">
    <source>
        <dbReference type="Proteomes" id="UP000516361"/>
    </source>
</evidence>
<evidence type="ECO:0000313" key="4">
    <source>
        <dbReference type="EMBL" id="BBE31618.1"/>
    </source>
</evidence>
<gene>
    <name evidence="4" type="primary">cbiG</name>
    <name evidence="4" type="ORF">OSSY52_17590</name>
</gene>
<evidence type="ECO:0000256" key="1">
    <source>
        <dbReference type="SAM" id="Phobius"/>
    </source>
</evidence>
<proteinExistence type="predicted"/>
<dbReference type="SUPFAM" id="SSF159664">
    <property type="entry name" value="CobE/GbiG C-terminal domain-like"/>
    <property type="match status" value="1"/>
</dbReference>
<feature type="domain" description="Cobalamin synthesis G N-terminal" evidence="3">
    <location>
        <begin position="36"/>
        <end position="112"/>
    </location>
</feature>
<dbReference type="Proteomes" id="UP000516361">
    <property type="component" value="Chromosome"/>
</dbReference>
<feature type="transmembrane region" description="Helical" evidence="1">
    <location>
        <begin position="39"/>
        <end position="56"/>
    </location>
</feature>
<protein>
    <submittedName>
        <fullName evidence="4">Cobalamin biosynthesis protein CbiG</fullName>
    </submittedName>
</protein>
<dbReference type="EMBL" id="AP018712">
    <property type="protein sequence ID" value="BBE31618.1"/>
    <property type="molecule type" value="Genomic_DNA"/>
</dbReference>
<dbReference type="Pfam" id="PF11760">
    <property type="entry name" value="CbiG_N"/>
    <property type="match status" value="1"/>
</dbReference>
<dbReference type="KEGG" id="ocy:OSSY52_17590"/>
<dbReference type="RefSeq" id="WP_190614270.1">
    <property type="nucleotide sequence ID" value="NZ_AP018712.1"/>
</dbReference>
<name>A0A7G1G4Y9_9BACT</name>
<dbReference type="InterPro" id="IPR002750">
    <property type="entry name" value="CobE/GbiG_C"/>
</dbReference>
<dbReference type="InterPro" id="IPR052553">
    <property type="entry name" value="CbiG_hydrolase"/>
</dbReference>
<dbReference type="Gene3D" id="3.30.420.180">
    <property type="entry name" value="CobE/GbiG C-terminal domain"/>
    <property type="match status" value="1"/>
</dbReference>
<keyword evidence="1" id="KW-0812">Transmembrane</keyword>
<dbReference type="Pfam" id="PF01890">
    <property type="entry name" value="CbiG_C"/>
    <property type="match status" value="1"/>
</dbReference>
<sequence>MKYALITVRKIKNIKNFFPYAVLIEGENLKEKILKGFKYYNAIIFIGSIGIITRYLKLMSKSKLFDPAIVVLDEKLRYCIPLLSSHFGGALDLSLRIEKEIKSISVITTATDTQNLIGIDLFARRNNLIVDKKENIKLINSKLLNEKKISVNLPNYFELPKYYITSEKADVCYESGGKILNLIPKDLVLGIGFHKNENADYIYKKYLELIDVKFRNRIQILVSHEKKWNTKVFHEFSRKINVTHTKGYNNFELQKAIDKLNIDKENIVKKHMGISEICRPACFLASNNMEELITIKDKNIKFSIFRIQKYWKNPYLEEDIPEVIK</sequence>
<accession>A0A7G1G4Y9</accession>
<feature type="domain" description="CobE/GbiG C-terminal" evidence="2">
    <location>
        <begin position="187"/>
        <end position="296"/>
    </location>
</feature>
<evidence type="ECO:0000259" key="2">
    <source>
        <dbReference type="Pfam" id="PF01890"/>
    </source>
</evidence>
<dbReference type="PANTHER" id="PTHR37477">
    <property type="entry name" value="COBALT-PRECORRIN-5A HYDROLASE"/>
    <property type="match status" value="1"/>
</dbReference>
<dbReference type="PANTHER" id="PTHR37477:SF1">
    <property type="entry name" value="COBALT-PRECORRIN-5A HYDROLASE"/>
    <property type="match status" value="1"/>
</dbReference>
<dbReference type="InParanoid" id="A0A7G1G4Y9"/>
<dbReference type="InterPro" id="IPR038029">
    <property type="entry name" value="GbiG_N_sf"/>
</dbReference>